<dbReference type="InterPro" id="IPR041527">
    <property type="entry name" value="YhcG_N"/>
</dbReference>
<reference evidence="4" key="1">
    <citation type="journal article" date="2019" name="Int. J. Syst. Evol. Microbiol.">
        <title>The Global Catalogue of Microorganisms (GCM) 10K type strain sequencing project: providing services to taxonomists for standard genome sequencing and annotation.</title>
        <authorList>
            <consortium name="The Broad Institute Genomics Platform"/>
            <consortium name="The Broad Institute Genome Sequencing Center for Infectious Disease"/>
            <person name="Wu L."/>
            <person name="Ma J."/>
        </authorList>
    </citation>
    <scope>NUCLEOTIDE SEQUENCE [LARGE SCALE GENOMIC DNA]</scope>
    <source>
        <strain evidence="4">KCTC 22209</strain>
    </source>
</reference>
<dbReference type="PANTHER" id="PTHR30547">
    <property type="entry name" value="UNCHARACTERIZED PROTEIN YHCG-RELATED"/>
    <property type="match status" value="1"/>
</dbReference>
<organism evidence="3 4">
    <name type="scientific">Sphingobacterium anhuiense</name>
    <dbReference type="NCBI Taxonomy" id="493780"/>
    <lineage>
        <taxon>Bacteria</taxon>
        <taxon>Pseudomonadati</taxon>
        <taxon>Bacteroidota</taxon>
        <taxon>Sphingobacteriia</taxon>
        <taxon>Sphingobacteriales</taxon>
        <taxon>Sphingobacteriaceae</taxon>
        <taxon>Sphingobacterium</taxon>
    </lineage>
</organism>
<dbReference type="Gene3D" id="3.40.1350.10">
    <property type="match status" value="1"/>
</dbReference>
<dbReference type="InterPro" id="IPR011856">
    <property type="entry name" value="tRNA_endonuc-like_dom_sf"/>
</dbReference>
<dbReference type="InterPro" id="IPR053148">
    <property type="entry name" value="PD-DEXK-like_domain"/>
</dbReference>
<protein>
    <submittedName>
        <fullName evidence="3">YhcG family protein</fullName>
    </submittedName>
</protein>
<feature type="domain" description="YhcG PDDEXK nuclease" evidence="1">
    <location>
        <begin position="171"/>
        <end position="320"/>
    </location>
</feature>
<accession>A0ABW5YVG9</accession>
<keyword evidence="4" id="KW-1185">Reference proteome</keyword>
<dbReference type="RefSeq" id="WP_380920124.1">
    <property type="nucleotide sequence ID" value="NZ_JBHUPE010000004.1"/>
</dbReference>
<dbReference type="Pfam" id="PF06250">
    <property type="entry name" value="YhcG_C"/>
    <property type="match status" value="1"/>
</dbReference>
<dbReference type="EMBL" id="JBHUPE010000004">
    <property type="protein sequence ID" value="MFD2904270.1"/>
    <property type="molecule type" value="Genomic_DNA"/>
</dbReference>
<comment type="caution">
    <text evidence="3">The sequence shown here is derived from an EMBL/GenBank/DDBJ whole genome shotgun (WGS) entry which is preliminary data.</text>
</comment>
<proteinExistence type="predicted"/>
<evidence type="ECO:0000259" key="1">
    <source>
        <dbReference type="Pfam" id="PF06250"/>
    </source>
</evidence>
<dbReference type="Proteomes" id="UP001597509">
    <property type="component" value="Unassembled WGS sequence"/>
</dbReference>
<dbReference type="PANTHER" id="PTHR30547:SF5">
    <property type="entry name" value="NUCLEASE YHCG-RELATED"/>
    <property type="match status" value="1"/>
</dbReference>
<evidence type="ECO:0000313" key="4">
    <source>
        <dbReference type="Proteomes" id="UP001597509"/>
    </source>
</evidence>
<evidence type="ECO:0000313" key="3">
    <source>
        <dbReference type="EMBL" id="MFD2904270.1"/>
    </source>
</evidence>
<name>A0ABW5YVG9_9SPHI</name>
<evidence type="ECO:0000259" key="2">
    <source>
        <dbReference type="Pfam" id="PF17761"/>
    </source>
</evidence>
<feature type="domain" description="YhcG N-terminal" evidence="2">
    <location>
        <begin position="8"/>
        <end position="144"/>
    </location>
</feature>
<gene>
    <name evidence="3" type="ORF">ACFS6I_10065</name>
</gene>
<dbReference type="Pfam" id="PF17761">
    <property type="entry name" value="DUF1016_N"/>
    <property type="match status" value="1"/>
</dbReference>
<sequence>MKTVVLDVINIIDEGRKKAYQSINAAMLEAYWLAGKRIVEEELEGLDRAEYGKSIIKQLSEELTARFGKGYSSTNLYDFKKFYATFSDENIFRTLCGKLSWSHNRSIIRVLDTEARLYYLKEAAEQNWSSRQLERNINTLYYQRLISSQNPKVVEDEMLSHTKDTPFDTRDFIRNPSVLEFLDLPSHYSYTEKQLEQSLINNLQQFLLELGKGFAFVARQKHIRTEASDFFIDLVFYNYILKCFVIIELKTDKITHQDIGQLDMYVKMFDDLERKESDNPTIGLLLCTQTDRTIAKYSVLNDSKQLFATKYLPYLPTEDELVAEIEREKQVLREQGVNYGKIK</sequence>
<dbReference type="InterPro" id="IPR009362">
    <property type="entry name" value="YhcG_C"/>
</dbReference>